<dbReference type="Pfam" id="PF07791">
    <property type="entry name" value="Imm11"/>
    <property type="match status" value="1"/>
</dbReference>
<dbReference type="OrthoDB" id="2875619at2"/>
<proteinExistence type="predicted"/>
<accession>A0A1H8ACS6</accession>
<evidence type="ECO:0000313" key="3">
    <source>
        <dbReference type="Proteomes" id="UP000199695"/>
    </source>
</evidence>
<dbReference type="EMBL" id="FOCQ01000001">
    <property type="protein sequence ID" value="SEM68530.1"/>
    <property type="molecule type" value="Genomic_DNA"/>
</dbReference>
<dbReference type="AlphaFoldDB" id="A0A1H8ACS6"/>
<dbReference type="Proteomes" id="UP000199695">
    <property type="component" value="Unassembled WGS sequence"/>
</dbReference>
<sequence>MKVWQLKSSLNGFETLGYRDFDRDSKLNDLLIQITPIADKWDFVEICTIDEGKESDCPHFWDCPIPVFSEKAVRVLSSFLKGRAEALPLHHSQKSFYGMHVINVIDAIDYDRAVIEQLETGLRVGFEKYAFIQEKIAGEHIFRIYLDDRVQWKVFVSDEFKKAVESNGLAGFNFIEVWDSENVAR</sequence>
<evidence type="ECO:0000313" key="2">
    <source>
        <dbReference type="EMBL" id="SEM68530.1"/>
    </source>
</evidence>
<evidence type="ECO:0000259" key="1">
    <source>
        <dbReference type="Pfam" id="PF07791"/>
    </source>
</evidence>
<feature type="domain" description="Immunity MXAN-0049 protein" evidence="1">
    <location>
        <begin position="94"/>
        <end position="177"/>
    </location>
</feature>
<reference evidence="2 3" key="1">
    <citation type="submission" date="2016-10" db="EMBL/GenBank/DDBJ databases">
        <authorList>
            <person name="de Groot N.N."/>
        </authorList>
    </citation>
    <scope>NUCLEOTIDE SEQUENCE [LARGE SCALE GENOMIC DNA]</scope>
    <source>
        <strain evidence="2 3">DSM 46701</strain>
    </source>
</reference>
<name>A0A1H8ACS6_9BACL</name>
<dbReference type="RefSeq" id="WP_089964391.1">
    <property type="nucleotide sequence ID" value="NZ_FOCQ01000001.1"/>
</dbReference>
<dbReference type="InterPro" id="IPR012433">
    <property type="entry name" value="Imm11"/>
</dbReference>
<keyword evidence="3" id="KW-1185">Reference proteome</keyword>
<dbReference type="STRING" id="1173111.SAMN05444955_10177"/>
<gene>
    <name evidence="2" type="ORF">SAMN05444955_10177</name>
</gene>
<protein>
    <recommendedName>
        <fullName evidence="1">Immunity MXAN-0049 protein domain-containing protein</fullName>
    </recommendedName>
</protein>
<organism evidence="2 3">
    <name type="scientific">Lihuaxuella thermophila</name>
    <dbReference type="NCBI Taxonomy" id="1173111"/>
    <lineage>
        <taxon>Bacteria</taxon>
        <taxon>Bacillati</taxon>
        <taxon>Bacillota</taxon>
        <taxon>Bacilli</taxon>
        <taxon>Bacillales</taxon>
        <taxon>Thermoactinomycetaceae</taxon>
        <taxon>Lihuaxuella</taxon>
    </lineage>
</organism>